<feature type="binding site" evidence="20">
    <location>
        <position position="1268"/>
    </location>
    <ligand>
        <name>substrate</name>
        <note>ligand shared between dimeric partners</note>
    </ligand>
</feature>
<dbReference type="Gene3D" id="3.40.50.300">
    <property type="entry name" value="P-loop containing nucleotide triphosphate hydrolases"/>
    <property type="match status" value="2"/>
</dbReference>
<dbReference type="GO" id="GO:0003676">
    <property type="term" value="F:nucleic acid binding"/>
    <property type="evidence" value="ECO:0007669"/>
    <property type="project" value="InterPro"/>
</dbReference>
<evidence type="ECO:0000256" key="6">
    <source>
        <dbReference type="ARBA" id="ARBA00022533"/>
    </source>
</evidence>
<keyword evidence="13 20" id="KW-0067">ATP-binding</keyword>
<keyword evidence="5 20" id="KW-0963">Cytoplasm</keyword>
<evidence type="ECO:0000256" key="3">
    <source>
        <dbReference type="ARBA" id="ARBA00004496"/>
    </source>
</evidence>
<dbReference type="Pfam" id="PF00270">
    <property type="entry name" value="DEAD"/>
    <property type="match status" value="1"/>
</dbReference>
<evidence type="ECO:0000259" key="23">
    <source>
        <dbReference type="PROSITE" id="PS51194"/>
    </source>
</evidence>
<feature type="coiled-coil region" evidence="21">
    <location>
        <begin position="313"/>
        <end position="340"/>
    </location>
</feature>
<dbReference type="InterPro" id="IPR027417">
    <property type="entry name" value="P-loop_NTPase"/>
</dbReference>
<dbReference type="PROSITE" id="PS51194">
    <property type="entry name" value="HELICASE_CTER"/>
    <property type="match status" value="1"/>
</dbReference>
<evidence type="ECO:0000256" key="18">
    <source>
        <dbReference type="ARBA" id="ARBA00047984"/>
    </source>
</evidence>
<feature type="binding site" description="in other chain" evidence="20">
    <location>
        <position position="1543"/>
    </location>
    <ligand>
        <name>beta-D-fructose 2,6-bisphosphate</name>
        <dbReference type="ChEBI" id="CHEBI:58579"/>
        <note>allosteric activator; ligand shared between dimeric partners</note>
    </ligand>
</feature>
<feature type="binding site" description="in other chain" evidence="20">
    <location>
        <begin position="1646"/>
        <end position="1648"/>
    </location>
    <ligand>
        <name>beta-D-fructose 2,6-bisphosphate</name>
        <dbReference type="ChEBI" id="CHEBI:58579"/>
        <note>allosteric activator; ligand shared between dimeric partners</note>
    </ligand>
</feature>
<dbReference type="NCBIfam" id="TIGR02478">
    <property type="entry name" value="6PF1K_euk"/>
    <property type="match status" value="1"/>
</dbReference>
<dbReference type="GO" id="GO:0003872">
    <property type="term" value="F:6-phosphofructokinase activity"/>
    <property type="evidence" value="ECO:0007669"/>
    <property type="project" value="UniProtKB-UniRule"/>
</dbReference>
<dbReference type="InterPro" id="IPR029068">
    <property type="entry name" value="Glyas_Bleomycin-R_OHBP_Dase"/>
</dbReference>
<feature type="binding site" evidence="20">
    <location>
        <begin position="1185"/>
        <end position="1188"/>
    </location>
    <ligand>
        <name>ATP</name>
        <dbReference type="ChEBI" id="CHEBI:30616"/>
    </ligand>
</feature>
<accession>A0A9P6WKK5</accession>
<keyword evidence="9 20" id="KW-0479">Metal-binding</keyword>
<feature type="binding site" description="in other chain" evidence="20">
    <location>
        <begin position="1275"/>
        <end position="1277"/>
    </location>
    <ligand>
        <name>substrate</name>
        <note>ligand shared between dimeric partners</note>
    </ligand>
</feature>
<dbReference type="FunFam" id="3.40.50.460:FF:000008">
    <property type="entry name" value="ATP-dependent 6-phosphofructokinase"/>
    <property type="match status" value="1"/>
</dbReference>
<comment type="subunit">
    <text evidence="20">Homotetramer.</text>
</comment>
<dbReference type="OrthoDB" id="537915at2759"/>
<keyword evidence="12" id="KW-0378">Hydrolase</keyword>
<evidence type="ECO:0000256" key="5">
    <source>
        <dbReference type="ARBA" id="ARBA00022490"/>
    </source>
</evidence>
<organism evidence="24 25">
    <name type="scientific">Pichia californica</name>
    <dbReference type="NCBI Taxonomy" id="460514"/>
    <lineage>
        <taxon>Eukaryota</taxon>
        <taxon>Fungi</taxon>
        <taxon>Dikarya</taxon>
        <taxon>Ascomycota</taxon>
        <taxon>Saccharomycotina</taxon>
        <taxon>Pichiomycetes</taxon>
        <taxon>Pichiales</taxon>
        <taxon>Pichiaceae</taxon>
        <taxon>Pichia</taxon>
    </lineage>
</organism>
<comment type="pathway">
    <text evidence="4 20">Carbohydrate degradation; glycolysis; D-glyceraldehyde 3-phosphate and glycerone phosphate from D-glucose: step 3/4.</text>
</comment>
<evidence type="ECO:0000256" key="7">
    <source>
        <dbReference type="ARBA" id="ARBA00022664"/>
    </source>
</evidence>
<comment type="cofactor">
    <cofactor evidence="1 20">
        <name>Mg(2+)</name>
        <dbReference type="ChEBI" id="CHEBI:18420"/>
    </cofactor>
</comment>
<feature type="binding site" description="in other chain" evidence="20">
    <location>
        <begin position="1738"/>
        <end position="1741"/>
    </location>
    <ligand>
        <name>beta-D-fructose 2,6-bisphosphate</name>
        <dbReference type="ChEBI" id="CHEBI:58579"/>
        <note>allosteric activator; ligand shared between dimeric partners</note>
    </ligand>
</feature>
<evidence type="ECO:0000256" key="15">
    <source>
        <dbReference type="ARBA" id="ARBA00023152"/>
    </source>
</evidence>
<evidence type="ECO:0000256" key="21">
    <source>
        <dbReference type="SAM" id="Coils"/>
    </source>
</evidence>
<dbReference type="Gene3D" id="3.40.50.460">
    <property type="entry name" value="Phosphofructokinase domain"/>
    <property type="match status" value="2"/>
</dbReference>
<keyword evidence="17" id="KW-0539">Nucleus</keyword>
<dbReference type="InterPro" id="IPR029033">
    <property type="entry name" value="His_PPase_superfam"/>
</dbReference>
<dbReference type="GO" id="GO:0016787">
    <property type="term" value="F:hydrolase activity"/>
    <property type="evidence" value="ECO:0007669"/>
    <property type="project" value="UniProtKB-KW"/>
</dbReference>
<dbReference type="CDD" id="cd18791">
    <property type="entry name" value="SF2_C_RHA"/>
    <property type="match status" value="1"/>
</dbReference>
<feature type="binding site" evidence="20">
    <location>
        <position position="1186"/>
    </location>
    <ligand>
        <name>Mg(2+)</name>
        <dbReference type="ChEBI" id="CHEBI:18420"/>
        <note>catalytic</note>
    </ligand>
</feature>
<feature type="region of interest" description="Interdomain linker" evidence="20">
    <location>
        <begin position="1459"/>
        <end position="1472"/>
    </location>
</feature>
<evidence type="ECO:0000256" key="12">
    <source>
        <dbReference type="ARBA" id="ARBA00022801"/>
    </source>
</evidence>
<dbReference type="GO" id="GO:0048029">
    <property type="term" value="F:monosaccharide binding"/>
    <property type="evidence" value="ECO:0007669"/>
    <property type="project" value="TreeGrafter"/>
</dbReference>
<dbReference type="Proteomes" id="UP000697127">
    <property type="component" value="Unassembled WGS sequence"/>
</dbReference>
<dbReference type="InterPro" id="IPR048333">
    <property type="entry name" value="HA2_WH"/>
</dbReference>
<proteinExistence type="inferred from homology"/>
<dbReference type="GO" id="GO:0071006">
    <property type="term" value="C:U2-type catalytic step 1 spliceosome"/>
    <property type="evidence" value="ECO:0007669"/>
    <property type="project" value="UniProtKB-ARBA"/>
</dbReference>
<evidence type="ECO:0000259" key="22">
    <source>
        <dbReference type="PROSITE" id="PS51192"/>
    </source>
</evidence>
<dbReference type="GO" id="GO:0003724">
    <property type="term" value="F:RNA helicase activity"/>
    <property type="evidence" value="ECO:0007669"/>
    <property type="project" value="UniProtKB-EC"/>
</dbReference>
<dbReference type="PROSITE" id="PS51192">
    <property type="entry name" value="HELICASE_ATP_BIND_1"/>
    <property type="match status" value="1"/>
</dbReference>
<dbReference type="InterPro" id="IPR014001">
    <property type="entry name" value="Helicase_ATP-bd"/>
</dbReference>
<dbReference type="SUPFAM" id="SSF53784">
    <property type="entry name" value="Phosphofructokinase"/>
    <property type="match status" value="2"/>
</dbReference>
<dbReference type="InterPro" id="IPR000023">
    <property type="entry name" value="Phosphofructokinase_dom"/>
</dbReference>
<dbReference type="GO" id="GO:0005739">
    <property type="term" value="C:mitochondrion"/>
    <property type="evidence" value="ECO:0007669"/>
    <property type="project" value="TreeGrafter"/>
</dbReference>
<evidence type="ECO:0000256" key="17">
    <source>
        <dbReference type="ARBA" id="ARBA00023242"/>
    </source>
</evidence>
<evidence type="ECO:0000256" key="4">
    <source>
        <dbReference type="ARBA" id="ARBA00004679"/>
    </source>
</evidence>
<keyword evidence="8 20" id="KW-0808">Transferase</keyword>
<evidence type="ECO:0000256" key="16">
    <source>
        <dbReference type="ARBA" id="ARBA00023187"/>
    </source>
</evidence>
<comment type="similarity">
    <text evidence="20">Belongs to the phosphofructokinase type A (PFKA) family. ATP-dependent PFK group I subfamily. Eukaryotic two domain clade 'E' sub-subfamily.</text>
</comment>
<feature type="region of interest" description="N-terminal catalytic PFK domain 1" evidence="20">
    <location>
        <begin position="1"/>
        <end position="1458"/>
    </location>
</feature>
<keyword evidence="16" id="KW-0508">mRNA splicing</keyword>
<dbReference type="GO" id="GO:0055082">
    <property type="term" value="P:intracellular chemical homeostasis"/>
    <property type="evidence" value="ECO:0007669"/>
    <property type="project" value="UniProtKB-ARBA"/>
</dbReference>
<dbReference type="PRINTS" id="PR00476">
    <property type="entry name" value="PHFRCTKINASE"/>
</dbReference>
<dbReference type="GO" id="GO:0000398">
    <property type="term" value="P:mRNA splicing, via spliceosome"/>
    <property type="evidence" value="ECO:0007669"/>
    <property type="project" value="UniProtKB-ARBA"/>
</dbReference>
<dbReference type="PROSITE" id="PS00690">
    <property type="entry name" value="DEAH_ATP_HELICASE"/>
    <property type="match status" value="1"/>
</dbReference>
<dbReference type="EC" id="2.7.1.11" evidence="20"/>
<feature type="binding site" evidence="20">
    <location>
        <position position="1360"/>
    </location>
    <ligand>
        <name>substrate</name>
        <note>ligand shared between dimeric partners</note>
    </ligand>
</feature>
<comment type="catalytic activity">
    <reaction evidence="19 20">
        <text>beta-D-fructose 6-phosphate + ATP = beta-D-fructose 1,6-bisphosphate + ADP + H(+)</text>
        <dbReference type="Rhea" id="RHEA:16109"/>
        <dbReference type="ChEBI" id="CHEBI:15378"/>
        <dbReference type="ChEBI" id="CHEBI:30616"/>
        <dbReference type="ChEBI" id="CHEBI:32966"/>
        <dbReference type="ChEBI" id="CHEBI:57634"/>
        <dbReference type="ChEBI" id="CHEBI:456216"/>
        <dbReference type="EC" id="2.7.1.11"/>
    </reaction>
</comment>
<dbReference type="PANTHER" id="PTHR13697">
    <property type="entry name" value="PHOSPHOFRUCTOKINASE"/>
    <property type="match status" value="1"/>
</dbReference>
<dbReference type="PANTHER" id="PTHR13697:SF4">
    <property type="entry name" value="ATP-DEPENDENT 6-PHOSPHOFRUCTOKINASE"/>
    <property type="match status" value="1"/>
</dbReference>
<evidence type="ECO:0000256" key="8">
    <source>
        <dbReference type="ARBA" id="ARBA00022679"/>
    </source>
</evidence>
<feature type="binding site" description="in other chain" evidence="20">
    <location>
        <position position="1819"/>
    </location>
    <ligand>
        <name>beta-D-fructose 2,6-bisphosphate</name>
        <dbReference type="ChEBI" id="CHEBI:58579"/>
        <note>allosteric activator; ligand shared between dimeric partners</note>
    </ligand>
</feature>
<dbReference type="SUPFAM" id="SSF53254">
    <property type="entry name" value="Phosphoglycerate mutase-like"/>
    <property type="match status" value="1"/>
</dbReference>
<dbReference type="SUPFAM" id="SSF52540">
    <property type="entry name" value="P-loop containing nucleoside triphosphate hydrolases"/>
    <property type="match status" value="1"/>
</dbReference>
<dbReference type="SMART" id="SM00490">
    <property type="entry name" value="HELICc"/>
    <property type="match status" value="1"/>
</dbReference>
<feature type="binding site" description="in other chain" evidence="20">
    <location>
        <position position="1332"/>
    </location>
    <ligand>
        <name>substrate</name>
        <note>ligand shared between dimeric partners</note>
    </ligand>
</feature>
<dbReference type="Gene3D" id="3.40.50.1240">
    <property type="entry name" value="Phosphoglycerate mutase-like"/>
    <property type="match status" value="1"/>
</dbReference>
<dbReference type="SMART" id="SM00487">
    <property type="entry name" value="DEXDc"/>
    <property type="match status" value="1"/>
</dbReference>
<evidence type="ECO:0000256" key="1">
    <source>
        <dbReference type="ARBA" id="ARBA00001946"/>
    </source>
</evidence>
<dbReference type="Pfam" id="PF00271">
    <property type="entry name" value="Helicase_C"/>
    <property type="match status" value="1"/>
</dbReference>
<keyword evidence="25" id="KW-1185">Reference proteome</keyword>
<evidence type="ECO:0000313" key="24">
    <source>
        <dbReference type="EMBL" id="KAG0688860.1"/>
    </source>
</evidence>
<feature type="binding site" description="in other chain" evidence="20">
    <location>
        <begin position="1601"/>
        <end position="1605"/>
    </location>
    <ligand>
        <name>beta-D-fructose 2,6-bisphosphate</name>
        <dbReference type="ChEBI" id="CHEBI:58579"/>
        <note>allosteric activator; ligand shared between dimeric partners</note>
    </ligand>
</feature>
<keyword evidence="14 20" id="KW-0460">Magnesium</keyword>
<feature type="binding site" evidence="20">
    <location>
        <begin position="1155"/>
        <end position="1156"/>
    </location>
    <ligand>
        <name>ATP</name>
        <dbReference type="ChEBI" id="CHEBI:30616"/>
    </ligand>
</feature>
<comment type="function">
    <text evidence="20">Catalyzes the phosphorylation of D-fructose 6-phosphate to fructose 1,6-bisphosphate by ATP, the first committing step of glycolysis.</text>
</comment>
<dbReference type="InterPro" id="IPR002464">
    <property type="entry name" value="DNA/RNA_helicase_DEAH_CS"/>
</dbReference>
<dbReference type="HAMAP" id="MF_03184">
    <property type="entry name" value="Phosphofructokinase_I_E"/>
    <property type="match status" value="1"/>
</dbReference>
<dbReference type="GO" id="GO:0061621">
    <property type="term" value="P:canonical glycolysis"/>
    <property type="evidence" value="ECO:0007669"/>
    <property type="project" value="TreeGrafter"/>
</dbReference>
<feature type="domain" description="Helicase C-terminal" evidence="23">
    <location>
        <begin position="543"/>
        <end position="717"/>
    </location>
</feature>
<dbReference type="InterPro" id="IPR015912">
    <property type="entry name" value="Phosphofructokinase_CS"/>
</dbReference>
<dbReference type="Pfam" id="PF21010">
    <property type="entry name" value="HA2_C"/>
    <property type="match status" value="1"/>
</dbReference>
<keyword evidence="6 20" id="KW-0021">Allosteric enzyme</keyword>
<keyword evidence="15 20" id="KW-0324">Glycolysis</keyword>
<dbReference type="InterPro" id="IPR001650">
    <property type="entry name" value="Helicase_C-like"/>
</dbReference>
<dbReference type="InterPro" id="IPR011545">
    <property type="entry name" value="DEAD/DEAH_box_helicase_dom"/>
</dbReference>
<comment type="activity regulation">
    <text evidence="20">Allosterically activated by ADP, AMP, or fructose 2,6-bisphosphate, and allosterically inhibited by ATP or citrate.</text>
</comment>
<dbReference type="GO" id="GO:0016208">
    <property type="term" value="F:AMP binding"/>
    <property type="evidence" value="ECO:0007669"/>
    <property type="project" value="TreeGrafter"/>
</dbReference>
<feature type="binding site" evidence="20">
    <location>
        <position position="1091"/>
    </location>
    <ligand>
        <name>ATP</name>
        <dbReference type="ChEBI" id="CHEBI:30616"/>
    </ligand>
</feature>
<keyword evidence="21" id="KW-0175">Coiled coil</keyword>
<dbReference type="GO" id="GO:0070095">
    <property type="term" value="F:fructose-6-phosphate binding"/>
    <property type="evidence" value="ECO:0007669"/>
    <property type="project" value="TreeGrafter"/>
</dbReference>
<name>A0A9P6WKK5_9ASCO</name>
<dbReference type="Gene3D" id="3.40.50.450">
    <property type="match status" value="2"/>
</dbReference>
<feature type="binding site" evidence="20">
    <location>
        <position position="1732"/>
    </location>
    <ligand>
        <name>beta-D-fructose 2,6-bisphosphate</name>
        <dbReference type="ChEBI" id="CHEBI:58579"/>
        <note>allosteric activator; ligand shared between dimeric partners</note>
    </ligand>
</feature>
<dbReference type="Pfam" id="PF04408">
    <property type="entry name" value="WHD_HA2"/>
    <property type="match status" value="1"/>
</dbReference>
<dbReference type="InterPro" id="IPR007502">
    <property type="entry name" value="Helicase-assoc_dom"/>
</dbReference>
<dbReference type="EMBL" id="PUHW01000117">
    <property type="protein sequence ID" value="KAG0688860.1"/>
    <property type="molecule type" value="Genomic_DNA"/>
</dbReference>
<feature type="binding site" evidence="20">
    <location>
        <position position="1639"/>
    </location>
    <ligand>
        <name>beta-D-fructose 2,6-bisphosphate</name>
        <dbReference type="ChEBI" id="CHEBI:58579"/>
        <note>allosteric activator; ligand shared between dimeric partners</note>
    </ligand>
</feature>
<dbReference type="GO" id="GO:0046872">
    <property type="term" value="F:metal ion binding"/>
    <property type="evidence" value="ECO:0007669"/>
    <property type="project" value="UniProtKB-KW"/>
</dbReference>
<keyword evidence="7" id="KW-0507">mRNA processing</keyword>
<evidence type="ECO:0000256" key="11">
    <source>
        <dbReference type="ARBA" id="ARBA00022777"/>
    </source>
</evidence>
<comment type="subcellular location">
    <subcellularLocation>
        <location evidence="3 20">Cytoplasm</location>
    </subcellularLocation>
    <subcellularLocation>
        <location evidence="2">Nucleus</location>
    </subcellularLocation>
</comment>
<evidence type="ECO:0000256" key="9">
    <source>
        <dbReference type="ARBA" id="ARBA00022723"/>
    </source>
</evidence>
<evidence type="ECO:0000256" key="14">
    <source>
        <dbReference type="ARBA" id="ARBA00022842"/>
    </source>
</evidence>
<dbReference type="FunFam" id="3.40.50.300:FF:000007">
    <property type="entry name" value="Pre-mRNA-splicing factor ATP-dependent RNA helicase"/>
    <property type="match status" value="1"/>
</dbReference>
<dbReference type="GO" id="GO:0071826">
    <property type="term" value="P:protein-RNA complex organization"/>
    <property type="evidence" value="ECO:0007669"/>
    <property type="project" value="UniProtKB-ARBA"/>
</dbReference>
<dbReference type="FunFam" id="3.40.50.460:FF:000007">
    <property type="entry name" value="ATP-dependent 6-phosphofructokinase"/>
    <property type="match status" value="1"/>
</dbReference>
<comment type="catalytic activity">
    <reaction evidence="18">
        <text>ATP + H2O = ADP + phosphate + H(+)</text>
        <dbReference type="Rhea" id="RHEA:13065"/>
        <dbReference type="ChEBI" id="CHEBI:15377"/>
        <dbReference type="ChEBI" id="CHEBI:15378"/>
        <dbReference type="ChEBI" id="CHEBI:30616"/>
        <dbReference type="ChEBI" id="CHEBI:43474"/>
        <dbReference type="ChEBI" id="CHEBI:456216"/>
        <dbReference type="EC" id="3.6.4.13"/>
    </reaction>
</comment>
<dbReference type="InterPro" id="IPR035966">
    <property type="entry name" value="PKF_sf"/>
</dbReference>
<dbReference type="GO" id="GO:0042802">
    <property type="term" value="F:identical protein binding"/>
    <property type="evidence" value="ECO:0007669"/>
    <property type="project" value="TreeGrafter"/>
</dbReference>
<dbReference type="FunFam" id="3.40.50.300:FF:000726">
    <property type="entry name" value="Pre-mRNA-splicing factor ATP-dependent RNA helicase"/>
    <property type="match status" value="1"/>
</dbReference>
<dbReference type="GO" id="GO:0005945">
    <property type="term" value="C:6-phosphofructokinase complex"/>
    <property type="evidence" value="ECO:0007669"/>
    <property type="project" value="TreeGrafter"/>
</dbReference>
<dbReference type="Gene3D" id="3.10.180.10">
    <property type="entry name" value="2,3-Dihydroxybiphenyl 1,2-Dioxygenase, domain 1"/>
    <property type="match status" value="1"/>
</dbReference>
<dbReference type="GO" id="GO:0030388">
    <property type="term" value="P:fructose 1,6-bisphosphate metabolic process"/>
    <property type="evidence" value="ECO:0007669"/>
    <property type="project" value="TreeGrafter"/>
</dbReference>
<dbReference type="GO" id="GO:0006002">
    <property type="term" value="P:fructose 6-phosphate metabolic process"/>
    <property type="evidence" value="ECO:0007669"/>
    <property type="project" value="InterPro"/>
</dbReference>
<feature type="binding site" description="in other chain" evidence="20">
    <location>
        <position position="1706"/>
    </location>
    <ligand>
        <name>beta-D-fructose 2,6-bisphosphate</name>
        <dbReference type="ChEBI" id="CHEBI:58579"/>
        <note>allosteric activator; ligand shared between dimeric partners</note>
    </ligand>
</feature>
<protein>
    <recommendedName>
        <fullName evidence="20">ATP-dependent 6-phosphofructokinase</fullName>
        <shortName evidence="20">ATP-PFK</shortName>
        <shortName evidence="20">Phosphofructokinase</shortName>
        <ecNumber evidence="20">2.7.1.11</ecNumber>
    </recommendedName>
    <alternativeName>
        <fullName evidence="20">Phosphohexokinase</fullName>
    </alternativeName>
</protein>
<keyword evidence="11 20" id="KW-0418">Kinase</keyword>
<feature type="binding site" description="in other chain" evidence="20">
    <location>
        <begin position="1231"/>
        <end position="1233"/>
    </location>
    <ligand>
        <name>substrate</name>
        <note>ligand shared between dimeric partners</note>
    </ligand>
</feature>
<evidence type="ECO:0000256" key="19">
    <source>
        <dbReference type="ARBA" id="ARBA00048070"/>
    </source>
</evidence>
<comment type="caution">
    <text evidence="24">The sequence shown here is derived from an EMBL/GenBank/DDBJ whole genome shotgun (WGS) entry which is preliminary data.</text>
</comment>
<dbReference type="InterPro" id="IPR009161">
    <property type="entry name" value="6-Pfructokinase_euk"/>
</dbReference>
<dbReference type="Pfam" id="PF00365">
    <property type="entry name" value="PFK"/>
    <property type="match status" value="2"/>
</dbReference>
<evidence type="ECO:0000256" key="20">
    <source>
        <dbReference type="HAMAP-Rule" id="MF_03184"/>
    </source>
</evidence>
<dbReference type="InterPro" id="IPR022953">
    <property type="entry name" value="ATP_PFK"/>
</dbReference>
<reference evidence="24" key="1">
    <citation type="submission" date="2020-11" db="EMBL/GenBank/DDBJ databases">
        <title>Kefir isolates.</title>
        <authorList>
            <person name="Marcisauskas S."/>
            <person name="Kim Y."/>
            <person name="Blasche S."/>
        </authorList>
    </citation>
    <scope>NUCLEOTIDE SEQUENCE</scope>
    <source>
        <strain evidence="24">Olga-1</strain>
    </source>
</reference>
<feature type="domain" description="Helicase ATP-binding" evidence="22">
    <location>
        <begin position="354"/>
        <end position="518"/>
    </location>
</feature>
<evidence type="ECO:0000256" key="10">
    <source>
        <dbReference type="ARBA" id="ARBA00022741"/>
    </source>
</evidence>
<dbReference type="PROSITE" id="PS00433">
    <property type="entry name" value="PHOSPHOFRUCTOKINASE"/>
    <property type="match status" value="2"/>
</dbReference>
<gene>
    <name evidence="24" type="primary">PFK2</name>
    <name evidence="24" type="ORF">C6P40_000417</name>
</gene>
<feature type="active site" description="Proton acceptor" evidence="20">
    <location>
        <position position="1233"/>
    </location>
</feature>
<dbReference type="GO" id="GO:0022613">
    <property type="term" value="P:ribonucleoprotein complex biogenesis"/>
    <property type="evidence" value="ECO:0007669"/>
    <property type="project" value="UniProtKB-ARBA"/>
</dbReference>
<evidence type="ECO:0000256" key="13">
    <source>
        <dbReference type="ARBA" id="ARBA00022840"/>
    </source>
</evidence>
<evidence type="ECO:0000313" key="25">
    <source>
        <dbReference type="Proteomes" id="UP000697127"/>
    </source>
</evidence>
<feature type="binding site" description="in other chain" evidence="20">
    <location>
        <begin position="1366"/>
        <end position="1369"/>
    </location>
    <ligand>
        <name>substrate</name>
        <note>ligand shared between dimeric partners</note>
    </ligand>
</feature>
<feature type="region of interest" description="C-terminal regulatory PFK domain 2" evidence="20">
    <location>
        <begin position="1473"/>
        <end position="1842"/>
    </location>
</feature>
<dbReference type="SMART" id="SM00847">
    <property type="entry name" value="HA2"/>
    <property type="match status" value="1"/>
</dbReference>
<dbReference type="GO" id="GO:0005524">
    <property type="term" value="F:ATP binding"/>
    <property type="evidence" value="ECO:0007669"/>
    <property type="project" value="UniProtKB-KW"/>
</dbReference>
<sequence>MDGRVITEKLACTNETTGKDDIYVRILVNNKVTPLPTCATGPGFSCPLNDHLDMVEDRIPKFTSACKITNSTVLPFGKRIRNENAWDDDDDNEDENEYKYRIDSRILNDSKNLSKKIKRDNTQSKKLYKKEESNINEEDMLLGNRISLEQSYPQPEVSIKDGIPNDHNKMVEISKREIDIIKLEISHYEKDISKNGIESLSSSEKYEYETKKKLIDKLRKSNESESYLLPDDYVSEGRIDLKKKEQLLKNITRIERKEREQEWYDNQVSRAQKINQLTKLKKDSANENDIKEYEYIFDKSQMIKYIPDISEDEMKELENKIELEELIEQEEKRVRSIEETKKSLPVYEYRDELLEAVEKYPVLIVVGETGSGKTTQLPQYLYEEGYAANNKIIGCTQPRRMAAVSVATRVADELGTKVGDKVGYSIRFDEKSSNNTIIKYMTDGMLVREFLTDNNLEKYSVMIIDEAHERTLHTDILLGLLKNLLKKNPNFKVIISSATINAKKFSDYFDSAPIFNVPGRRYPVEIFYTEHPEANYLYAAITTVFQIHMSQTGAGDILVFLTGQDEIENMAESLRDTCKKLEGQIKEMIICPIYSTLPPEEQKKIFDPTPKNARKVVISTNIAETSLTIDGIVYVIDCGFVKENIYNVNNGMESLEVIPCSRASADQRAGRAGRVGPGKCFRLYTKWAYLNELPKNPLPEILRVDLTGVVLLMMTLGITDLIHFDFMDKPATKSLVKALELLYALGALNENGELTNIGVKMAIFPTKPMLSKSLLESKELNCCNDMISVIAMLEDSGSLYIFNKEKKEMVKNIHSKFNSKIGGDHLTLLEIWNQFESSGFSPQWCHDNFLQYKTLQKARNIRNQLLQICKRTGLLNEKNIVSSAASATSVDTNLLPLRVMKAMTAGYFPHTFYENTQNFFKDILCFTIEENTTDSCFLIANKDAKCNVSTITLVIDEEQSATATEIEANITNLLSHKKKRDWRTLQSSISLETDNLLDIISNLKKFNCEYQVRPDELNPFELYVIDPLGSIIGFTALKNPFAVNESSRTFKATDFVYDDDLVSSTLSSNNFLIEEGSVKRQRNIAVMTSGGDAPGMNANVRAIVRTAINRNCRAFVIHEGYSGLVTGGPEYIREMKWADVRGWLTAGGTNIGTARCKEFREKWGRLKACKNMIEAGIDALIVCGGDGSLTGADLFRAEWPELIKELLDTKEITNEEYNNYKHLNICGTVGSIDNDMSSTDATIGAFSSLDRICQAIDYIDATANSHQRAFVIEVMGRHCGWLALMAAIATSADYVFIPEKPSSRAEWSDHMCQAVSKHRARGKRKSIVVVAEGAIGSDLTPITCEDVKNVLVDKLGLDTRITKLGHVQRGGPAVAFDRYLATLQGVAAVDAVLECTPETPSPMIGIAENKIVKRKLVDAVKLTKSVAEAIENKDFAKAISLRDSEFHEHLRYLIAMNTADFKEPSLPVEKRKKFAIINVGAPAGGMNSATYAFANFCMSRGHVPYAIYNGFSGLARHESIRTIDWLNIENWNSLGGSEIGTNRTTPEEADIGLIAYYFAKYQLDGLVIVGGFEALESISQLESARSSYPSLRIPMVLIPATISNNVPGTEYSLGSDTCLNKLVEYCDVIGQSASATRNRCFVVECQGGNCGYIATFAQLCAGAESSYVPEEGISLEQLDTDINTLKTAFSLDRGKNHTGRILIKSEKASKALSTEAIGDIIDLESEGRFDSRTAIPGHVQQGGIPSPIDRTRATRYAIKAVEFMEEKYAIARSSENDIGEFEDSDEVTGTVSVLGVEKSHIKFRPVKTIWNKETTHGTRMRKEIFWKDIRNTADMLVGRVKV</sequence>
<keyword evidence="10 20" id="KW-0547">Nucleotide-binding</keyword>
<dbReference type="Gene3D" id="1.20.120.1080">
    <property type="match status" value="1"/>
</dbReference>
<evidence type="ECO:0000256" key="2">
    <source>
        <dbReference type="ARBA" id="ARBA00004123"/>
    </source>
</evidence>